<dbReference type="Proteomes" id="UP001497382">
    <property type="component" value="Unassembled WGS sequence"/>
</dbReference>
<dbReference type="GO" id="GO:0005739">
    <property type="term" value="C:mitochondrion"/>
    <property type="evidence" value="ECO:0007669"/>
    <property type="project" value="TreeGrafter"/>
</dbReference>
<dbReference type="GO" id="GO:0071949">
    <property type="term" value="F:FAD binding"/>
    <property type="evidence" value="ECO:0007669"/>
    <property type="project" value="TreeGrafter"/>
</dbReference>
<comment type="function">
    <text evidence="8">Converts proline to delta-1-pyrroline-5-carboxylate.</text>
</comment>
<dbReference type="Gene3D" id="3.20.20.220">
    <property type="match status" value="1"/>
</dbReference>
<dbReference type="Pfam" id="PF01619">
    <property type="entry name" value="Pro_dh"/>
    <property type="match status" value="1"/>
</dbReference>
<keyword evidence="4 8" id="KW-0274">FAD</keyword>
<evidence type="ECO:0000259" key="9">
    <source>
        <dbReference type="Pfam" id="PF01619"/>
    </source>
</evidence>
<keyword evidence="3 8" id="KW-0285">Flavoprotein</keyword>
<name>A0AAV2AVB8_9ARAC</name>
<comment type="caution">
    <text evidence="10">The sequence shown here is derived from an EMBL/GenBank/DDBJ whole genome shotgun (WGS) entry which is preliminary data.</text>
</comment>
<evidence type="ECO:0000256" key="4">
    <source>
        <dbReference type="ARBA" id="ARBA00022827"/>
    </source>
</evidence>
<evidence type="ECO:0000256" key="6">
    <source>
        <dbReference type="ARBA" id="ARBA00023062"/>
    </source>
</evidence>
<evidence type="ECO:0000313" key="10">
    <source>
        <dbReference type="EMBL" id="CAL1286954.1"/>
    </source>
</evidence>
<accession>A0AAV2AVB8</accession>
<dbReference type="AlphaFoldDB" id="A0AAV2AVB8"/>
<dbReference type="InterPro" id="IPR002872">
    <property type="entry name" value="Proline_DH_dom"/>
</dbReference>
<gene>
    <name evidence="10" type="ORF">LARSCL_LOCUS14537</name>
</gene>
<reference evidence="10 11" key="1">
    <citation type="submission" date="2024-04" db="EMBL/GenBank/DDBJ databases">
        <authorList>
            <person name="Rising A."/>
            <person name="Reimegard J."/>
            <person name="Sonavane S."/>
            <person name="Akerstrom W."/>
            <person name="Nylinder S."/>
            <person name="Hedman E."/>
            <person name="Kallberg Y."/>
        </authorList>
    </citation>
    <scope>NUCLEOTIDE SEQUENCE [LARGE SCALE GENOMIC DNA]</scope>
</reference>
<dbReference type="EC" id="1.5.5.2" evidence="8"/>
<evidence type="ECO:0000256" key="1">
    <source>
        <dbReference type="ARBA" id="ARBA00001974"/>
    </source>
</evidence>
<organism evidence="10 11">
    <name type="scientific">Larinioides sclopetarius</name>
    <dbReference type="NCBI Taxonomy" id="280406"/>
    <lineage>
        <taxon>Eukaryota</taxon>
        <taxon>Metazoa</taxon>
        <taxon>Ecdysozoa</taxon>
        <taxon>Arthropoda</taxon>
        <taxon>Chelicerata</taxon>
        <taxon>Arachnida</taxon>
        <taxon>Araneae</taxon>
        <taxon>Araneomorphae</taxon>
        <taxon>Entelegynae</taxon>
        <taxon>Araneoidea</taxon>
        <taxon>Araneidae</taxon>
        <taxon>Larinioides</taxon>
    </lineage>
</organism>
<dbReference type="PANTHER" id="PTHR13914">
    <property type="entry name" value="PROLINE OXIDASE"/>
    <property type="match status" value="1"/>
</dbReference>
<comment type="cofactor">
    <cofactor evidence="1 8">
        <name>FAD</name>
        <dbReference type="ChEBI" id="CHEBI:57692"/>
    </cofactor>
</comment>
<comment type="catalytic activity">
    <reaction evidence="7">
        <text>trans-4-hydroxy-L-proline + a quinone = (3R,5S)-1-pyrroline-3-hydroxy-5-carboxylate + a quinol + H(+)</text>
        <dbReference type="Rhea" id="RHEA:52512"/>
        <dbReference type="ChEBI" id="CHEBI:15378"/>
        <dbReference type="ChEBI" id="CHEBI:24646"/>
        <dbReference type="ChEBI" id="CHEBI:58375"/>
        <dbReference type="ChEBI" id="CHEBI:62612"/>
        <dbReference type="ChEBI" id="CHEBI:132124"/>
        <dbReference type="EC" id="1.5.5.3"/>
    </reaction>
</comment>
<feature type="domain" description="Proline dehydrogenase" evidence="9">
    <location>
        <begin position="102"/>
        <end position="425"/>
    </location>
</feature>
<sequence length="446" mass="50639">MRSLSLFRVFPRFTPTRYYSNSSSLSFEEHREAFRHKSTWELVRALAVLRMCSVQPLVDNSLQLMRGLERVGGETCLRLLLKRTLYAQFVGGETPDELRECMHKVTNAGMRCMLAATMEEDIGEKGCEAVYRENCRRILGAIDMSSGNCPSPMIQLKLSGLLPARLLLQIGDCYLAANCRQRVVEALAEGLVGKSVQMDPFENLIRDDQEALSRAVGRLRDICMSARQKGVRVLVDAEFTYLNEGLSALALGAAAAFNSSIPVVWNTYQCYLKEADSRVRIEQELLMERLGVCFGGKMVRGAYMLQERQRSQRLGLPDPICENYGETSENYDRVISFLLDRVGPRCQFIAATHNEHSIRLIIERMENENLDRRFVSFGQLYGMCEQISNPLAECGYAVYKSVPYGTLKEVLPYLARRAVENKSVLEGARKEHALLLRELRTRLRPF</sequence>
<keyword evidence="11" id="KW-1185">Reference proteome</keyword>
<dbReference type="PANTHER" id="PTHR13914:SF29">
    <property type="entry name" value="HYDROXYPROLINE DEHYDROGENASE"/>
    <property type="match status" value="1"/>
</dbReference>
<dbReference type="EMBL" id="CAXIEN010000210">
    <property type="protein sequence ID" value="CAL1286954.1"/>
    <property type="molecule type" value="Genomic_DNA"/>
</dbReference>
<comment type="catalytic activity">
    <reaction evidence="8">
        <text>L-proline + a quinone = (S)-1-pyrroline-5-carboxylate + a quinol + H(+)</text>
        <dbReference type="Rhea" id="RHEA:23784"/>
        <dbReference type="ChEBI" id="CHEBI:15378"/>
        <dbReference type="ChEBI" id="CHEBI:17388"/>
        <dbReference type="ChEBI" id="CHEBI:24646"/>
        <dbReference type="ChEBI" id="CHEBI:60039"/>
        <dbReference type="ChEBI" id="CHEBI:132124"/>
        <dbReference type="EC" id="1.5.5.2"/>
    </reaction>
</comment>
<evidence type="ECO:0000256" key="5">
    <source>
        <dbReference type="ARBA" id="ARBA00023002"/>
    </source>
</evidence>
<evidence type="ECO:0000256" key="8">
    <source>
        <dbReference type="RuleBase" id="RU364054"/>
    </source>
</evidence>
<proteinExistence type="inferred from homology"/>
<dbReference type="GO" id="GO:0004657">
    <property type="term" value="F:proline dehydrogenase activity"/>
    <property type="evidence" value="ECO:0007669"/>
    <property type="project" value="UniProtKB-EC"/>
</dbReference>
<protein>
    <recommendedName>
        <fullName evidence="8">Proline dehydrogenase</fullName>
        <ecNumber evidence="8">1.5.5.2</ecNumber>
    </recommendedName>
</protein>
<dbReference type="InterPro" id="IPR029041">
    <property type="entry name" value="FAD-linked_oxidoreductase-like"/>
</dbReference>
<evidence type="ECO:0000256" key="2">
    <source>
        <dbReference type="ARBA" id="ARBA00005869"/>
    </source>
</evidence>
<dbReference type="InterPro" id="IPR015659">
    <property type="entry name" value="Proline_oxidase"/>
</dbReference>
<evidence type="ECO:0000256" key="7">
    <source>
        <dbReference type="ARBA" id="ARBA00048242"/>
    </source>
</evidence>
<dbReference type="GO" id="GO:0010133">
    <property type="term" value="P:L-proline catabolic process to L-glutamate"/>
    <property type="evidence" value="ECO:0007669"/>
    <property type="project" value="TreeGrafter"/>
</dbReference>
<evidence type="ECO:0000256" key="3">
    <source>
        <dbReference type="ARBA" id="ARBA00022630"/>
    </source>
</evidence>
<dbReference type="SUPFAM" id="SSF51730">
    <property type="entry name" value="FAD-linked oxidoreductase"/>
    <property type="match status" value="1"/>
</dbReference>
<keyword evidence="6 8" id="KW-0642">Proline metabolism</keyword>
<keyword evidence="5 8" id="KW-0560">Oxidoreductase</keyword>
<comment type="similarity">
    <text evidence="2 8">Belongs to the proline oxidase family.</text>
</comment>
<evidence type="ECO:0000313" key="11">
    <source>
        <dbReference type="Proteomes" id="UP001497382"/>
    </source>
</evidence>